<evidence type="ECO:0000256" key="13">
    <source>
        <dbReference type="ARBA" id="ARBA00023136"/>
    </source>
</evidence>
<gene>
    <name evidence="18" type="primary">ORF1a</name>
</gene>
<dbReference type="Proteomes" id="UP000132715">
    <property type="component" value="Genome"/>
</dbReference>
<evidence type="ECO:0000256" key="4">
    <source>
        <dbReference type="ARBA" id="ARBA00022553"/>
    </source>
</evidence>
<keyword evidence="10" id="KW-1043">Host membrane</keyword>
<feature type="transmembrane region" description="Helical" evidence="17">
    <location>
        <begin position="197"/>
        <end position="220"/>
    </location>
</feature>
<evidence type="ECO:0000256" key="6">
    <source>
        <dbReference type="ARBA" id="ARBA00022692"/>
    </source>
</evidence>
<organism evidence="18">
    <name type="scientific">Astrovirus MLB1</name>
    <dbReference type="NCBI Taxonomy" id="568715"/>
    <lineage>
        <taxon>Viruses</taxon>
        <taxon>Riboviria</taxon>
        <taxon>Orthornavirae</taxon>
        <taxon>Pisuviricota</taxon>
        <taxon>Stelpaviricetes</taxon>
        <taxon>Stellavirales</taxon>
        <taxon>Astroviridae</taxon>
        <taxon>Mamastrovirus</taxon>
        <taxon>Mamastrovirus melbournense</taxon>
        <taxon>Mamastrovirus 6</taxon>
    </lineage>
</organism>
<keyword evidence="8" id="KW-0378">Hydrolase</keyword>
<comment type="subunit">
    <text evidence="2">Monomer.</text>
</comment>
<dbReference type="InterPro" id="IPR009003">
    <property type="entry name" value="Peptidase_S1_PA"/>
</dbReference>
<sequence length="787" mass="88777">MAVPFHIGVSDKVMNLGSARSREWLNELPSTTLNQLRDIFPFEVPINTMIVPKSRYQLGTGVTLAVQGMVTLGCYSTYALDGETWIEVDETRIDPKCAYVGTMALDRVKLMDRNKELQLENASMSVDLQLTRHELERCRPAIIRPQRYGNFALFVLFFFLFFILGTKAEDWHDQTQDYLVEFLKEAKQEIVSNLDTYYSLLLHVVRWEVVSCIIAIVSFFKLKRPCVAIIGLFLATISRYNYAALSIVPFLDVYSTVFLYTTMVVYFLVPHVAIITSLVCALLFTIVSMVCAHHQFIIRVRGDWLVVLITIATYICDVMGIHTTAIAIAASLVRIYMCFPAANASVVEIKDSAGKVVQKTTLLPNWIGSMYQGARNMLQKVRTGVATFVRVNPNCLCHIRSEGCSGTGFRLGNDIVTAAHVVGNAVQVEVVYNNYVAQAKVRHIPDKDIAYLILPEGLKTMPVLKLAKNPNYEQVTIIALEGNCMLVSTTEGVCHGETISYACATRDGMSGAPVLDVNGNVLGVHQTNTGYTGGATVIRATDAAPYIDENAALKKEIEELKKMLREQTMNQRSVQDNEVVGIVRAAVQREIGILRDELNSCYQKKKGKNKKGRGARHRMLRRGQKFLTEEEYQELLDKGLTREQLLDAIEEIVRARIGFPDWSDPEYSSEEDDAAVTYWWEQVKESDYKDGVPQFEHIVPKYSPNERVFSEQERKDVSEELSALQSIVDGVKKEDWEETKKQTTDALNHALYVVDKALAQHGYILFEQRMRPKNGKRGPRRRTPNTT</sequence>
<keyword evidence="3" id="KW-0191">Covalent protein-RNA linkage</keyword>
<keyword evidence="13 17" id="KW-0472">Membrane</keyword>
<name>A0A140KFF2_9VIRU</name>
<comment type="catalytic activity">
    <reaction evidence="15">
        <text>RNA(n) + a ribonucleoside 5'-triphosphate = RNA(n+1) + diphosphate</text>
        <dbReference type="Rhea" id="RHEA:21248"/>
        <dbReference type="Rhea" id="RHEA-COMP:14527"/>
        <dbReference type="Rhea" id="RHEA-COMP:17342"/>
        <dbReference type="ChEBI" id="CHEBI:33019"/>
        <dbReference type="ChEBI" id="CHEBI:61557"/>
        <dbReference type="ChEBI" id="CHEBI:140395"/>
    </reaction>
</comment>
<comment type="function">
    <text evidence="14">Responsible for the cleavage of the polyprotein into functional products.</text>
</comment>
<feature type="transmembrane region" description="Helical" evidence="17">
    <location>
        <begin position="304"/>
        <end position="337"/>
    </location>
</feature>
<dbReference type="Gene3D" id="2.40.10.10">
    <property type="entry name" value="Trypsin-like serine proteases"/>
    <property type="match status" value="2"/>
</dbReference>
<keyword evidence="12 17" id="KW-1133">Transmembrane helix</keyword>
<keyword evidence="4" id="KW-0597">Phosphoprotein</keyword>
<dbReference type="InterPro" id="IPR045836">
    <property type="entry name" value="Astro_VPg"/>
</dbReference>
<dbReference type="InterPro" id="IPR043504">
    <property type="entry name" value="Peptidase_S1_PA_chymotrypsin"/>
</dbReference>
<keyword evidence="5 18" id="KW-0645">Protease</keyword>
<evidence type="ECO:0000256" key="11">
    <source>
        <dbReference type="ARBA" id="ARBA00022953"/>
    </source>
</evidence>
<evidence type="ECO:0000256" key="16">
    <source>
        <dbReference type="SAM" id="Coils"/>
    </source>
</evidence>
<dbReference type="GO" id="GO:0075523">
    <property type="term" value="P:viral translational frameshifting"/>
    <property type="evidence" value="ECO:0007669"/>
    <property type="project" value="UniProtKB-KW"/>
</dbReference>
<dbReference type="SUPFAM" id="SSF50494">
    <property type="entry name" value="Trypsin-like serine proteases"/>
    <property type="match status" value="1"/>
</dbReference>
<keyword evidence="6 17" id="KW-0812">Transmembrane</keyword>
<evidence type="ECO:0000256" key="8">
    <source>
        <dbReference type="ARBA" id="ARBA00022801"/>
    </source>
</evidence>
<keyword evidence="11" id="KW-0693">Viral RNA replication</keyword>
<protein>
    <submittedName>
        <fullName evidence="18">Putative serine protease</fullName>
    </submittedName>
</protein>
<evidence type="ECO:0000256" key="1">
    <source>
        <dbReference type="ARBA" id="ARBA00004301"/>
    </source>
</evidence>
<comment type="subcellular location">
    <subcellularLocation>
        <location evidence="1">Host membrane</location>
        <topology evidence="1">Multi-pass membrane protein</topology>
    </subcellularLocation>
</comment>
<evidence type="ECO:0000256" key="10">
    <source>
        <dbReference type="ARBA" id="ARBA00022870"/>
    </source>
</evidence>
<evidence type="ECO:0000256" key="14">
    <source>
        <dbReference type="ARBA" id="ARBA00045910"/>
    </source>
</evidence>
<proteinExistence type="predicted"/>
<keyword evidence="9" id="KW-0720">Serine protease</keyword>
<dbReference type="Pfam" id="PF19416">
    <property type="entry name" value="Astro_VPg"/>
    <property type="match status" value="1"/>
</dbReference>
<feature type="transmembrane region" description="Helical" evidence="17">
    <location>
        <begin position="148"/>
        <end position="165"/>
    </location>
</feature>
<accession>A0A140KFF2</accession>
<feature type="transmembrane region" description="Helical" evidence="17">
    <location>
        <begin position="263"/>
        <end position="292"/>
    </location>
</feature>
<dbReference type="EMBL" id="LC064152">
    <property type="protein sequence ID" value="BAU68079.1"/>
    <property type="molecule type" value="Genomic_RNA"/>
</dbReference>
<feature type="coiled-coil region" evidence="16">
    <location>
        <begin position="547"/>
        <end position="577"/>
    </location>
</feature>
<dbReference type="GO" id="GO:0033644">
    <property type="term" value="C:host cell membrane"/>
    <property type="evidence" value="ECO:0007669"/>
    <property type="project" value="UniProtKB-SubCell"/>
</dbReference>
<evidence type="ECO:0000256" key="5">
    <source>
        <dbReference type="ARBA" id="ARBA00022670"/>
    </source>
</evidence>
<evidence type="ECO:0000313" key="18">
    <source>
        <dbReference type="EMBL" id="BAU68079.1"/>
    </source>
</evidence>
<evidence type="ECO:0000256" key="2">
    <source>
        <dbReference type="ARBA" id="ARBA00011245"/>
    </source>
</evidence>
<evidence type="ECO:0000256" key="15">
    <source>
        <dbReference type="ARBA" id="ARBA00047383"/>
    </source>
</evidence>
<evidence type="ECO:0000256" key="3">
    <source>
        <dbReference type="ARBA" id="ARBA00022520"/>
    </source>
</evidence>
<evidence type="ECO:0000256" key="9">
    <source>
        <dbReference type="ARBA" id="ARBA00022825"/>
    </source>
</evidence>
<keyword evidence="7" id="KW-0688">Ribosomal frameshifting</keyword>
<keyword evidence="16" id="KW-0175">Coiled coil</keyword>
<evidence type="ECO:0000256" key="12">
    <source>
        <dbReference type="ARBA" id="ARBA00022989"/>
    </source>
</evidence>
<reference evidence="18" key="1">
    <citation type="journal article" date="2016" name="J. Clin. Virol.">
        <title>Acute encephalopathy in an immunocompromised boy with astrovirus-MLB1 infection detected by next generation sequencing.</title>
        <authorList>
            <person name="Sato M."/>
            <person name="Kuroda M."/>
            <person name="Kasai M."/>
            <person name="Matsui H."/>
            <person name="Fukuyama T."/>
            <person name="Katano H."/>
            <person name="Tanaka-Taya K."/>
        </authorList>
    </citation>
    <scope>NUCLEOTIDE SEQUENCE</scope>
    <source>
        <strain evidence="18">NAGANO1545</strain>
    </source>
</reference>
<feature type="transmembrane region" description="Helical" evidence="17">
    <location>
        <begin position="227"/>
        <end position="251"/>
    </location>
</feature>
<dbReference type="Pfam" id="PF13365">
    <property type="entry name" value="Trypsin_2"/>
    <property type="match status" value="1"/>
</dbReference>
<dbReference type="GO" id="GO:0008236">
    <property type="term" value="F:serine-type peptidase activity"/>
    <property type="evidence" value="ECO:0007669"/>
    <property type="project" value="UniProtKB-KW"/>
</dbReference>
<dbReference type="GO" id="GO:0006508">
    <property type="term" value="P:proteolysis"/>
    <property type="evidence" value="ECO:0007669"/>
    <property type="project" value="UniProtKB-KW"/>
</dbReference>
<evidence type="ECO:0000256" key="17">
    <source>
        <dbReference type="SAM" id="Phobius"/>
    </source>
</evidence>
<evidence type="ECO:0000256" key="7">
    <source>
        <dbReference type="ARBA" id="ARBA00022758"/>
    </source>
</evidence>